<dbReference type="GO" id="GO:0002181">
    <property type="term" value="P:cytoplasmic translation"/>
    <property type="evidence" value="ECO:0007669"/>
    <property type="project" value="TreeGrafter"/>
</dbReference>
<dbReference type="InterPro" id="IPR014726">
    <property type="entry name" value="Ribosomal_uL2_dom3"/>
</dbReference>
<organism evidence="9 10">
    <name type="scientific">Candidatus Daviesbacteria bacterium GW2011_GWA1_36_8</name>
    <dbReference type="NCBI Taxonomy" id="1618417"/>
    <lineage>
        <taxon>Bacteria</taxon>
        <taxon>Candidatus Daviesiibacteriota</taxon>
    </lineage>
</organism>
<dbReference type="NCBIfam" id="TIGR01171">
    <property type="entry name" value="rplB_bact"/>
    <property type="match status" value="1"/>
</dbReference>
<dbReference type="EMBL" id="LBSJ01000010">
    <property type="protein sequence ID" value="KKQ15780.1"/>
    <property type="molecule type" value="Genomic_DNA"/>
</dbReference>
<reference evidence="9 10" key="1">
    <citation type="journal article" date="2015" name="Nature">
        <title>rRNA introns, odd ribosomes, and small enigmatic genomes across a large radiation of phyla.</title>
        <authorList>
            <person name="Brown C.T."/>
            <person name="Hug L.A."/>
            <person name="Thomas B.C."/>
            <person name="Sharon I."/>
            <person name="Castelle C.J."/>
            <person name="Singh A."/>
            <person name="Wilkins M.J."/>
            <person name="Williams K.H."/>
            <person name="Banfield J.F."/>
        </authorList>
    </citation>
    <scope>NUCLEOTIDE SEQUENCE [LARGE SCALE GENOMIC DNA]</scope>
</reference>
<protein>
    <recommendedName>
        <fullName evidence="4 5">Large ribosomal subunit protein uL2</fullName>
    </recommendedName>
</protein>
<sequence length="274" mass="29999">MTLVLYKENTRTRRFASKLVKPGKNFGAPKNLKVLLKKKSGRGAGGRVSVRHQGGRHKRYYRLIDFRRDKFNVEGEVAAFEYDPNRNVNIALINYEDGDKRYILAPAGLKVGDKVLSGDKVEVKVGNALPLKNVVIGTIVHNVELTPGRGGQFGRSAGAGLVVQSKEAGYAHLKMPSGEIRMVSLEARATIGQLGNEDAKNIVLGKAGRKRHMGIRPSVRGVAMDPGSHPHGGGEGRSGVGRKKPMTKYGRPAVGKTRKKNKWTSKYILKRRGK</sequence>
<keyword evidence="5" id="KW-0694">RNA-binding</keyword>
<dbReference type="GO" id="GO:0016740">
    <property type="term" value="F:transferase activity"/>
    <property type="evidence" value="ECO:0007669"/>
    <property type="project" value="InterPro"/>
</dbReference>
<dbReference type="SUPFAM" id="SSF50249">
    <property type="entry name" value="Nucleic acid-binding proteins"/>
    <property type="match status" value="1"/>
</dbReference>
<dbReference type="InterPro" id="IPR005880">
    <property type="entry name" value="Ribosomal_uL2_bac/org-type"/>
</dbReference>
<feature type="domain" description="Large ribosomal subunit protein uL2 C-terminal" evidence="7">
    <location>
        <begin position="123"/>
        <end position="252"/>
    </location>
</feature>
<dbReference type="InterPro" id="IPR008991">
    <property type="entry name" value="Translation_prot_SH3-like_sf"/>
</dbReference>
<keyword evidence="2 5" id="KW-0689">Ribosomal protein</keyword>
<feature type="compositionally biased region" description="Basic residues" evidence="6">
    <location>
        <begin position="256"/>
        <end position="274"/>
    </location>
</feature>
<evidence type="ECO:0000256" key="6">
    <source>
        <dbReference type="SAM" id="MobiDB-lite"/>
    </source>
</evidence>
<dbReference type="FunFam" id="2.30.30.30:FF:000001">
    <property type="entry name" value="50S ribosomal protein L2"/>
    <property type="match status" value="1"/>
</dbReference>
<feature type="domain" description="Large ribosomal subunit protein uL2 RNA-binding" evidence="8">
    <location>
        <begin position="41"/>
        <end position="117"/>
    </location>
</feature>
<dbReference type="PANTHER" id="PTHR13691:SF5">
    <property type="entry name" value="LARGE RIBOSOMAL SUBUNIT PROTEIN UL2M"/>
    <property type="match status" value="1"/>
</dbReference>
<evidence type="ECO:0000256" key="4">
    <source>
        <dbReference type="ARBA" id="ARBA00035242"/>
    </source>
</evidence>
<dbReference type="InterPro" id="IPR002171">
    <property type="entry name" value="Ribosomal_uL2"/>
</dbReference>
<evidence type="ECO:0000256" key="1">
    <source>
        <dbReference type="ARBA" id="ARBA00005636"/>
    </source>
</evidence>
<dbReference type="HAMAP" id="MF_01320_B">
    <property type="entry name" value="Ribosomal_uL2_B"/>
    <property type="match status" value="1"/>
</dbReference>
<dbReference type="InterPro" id="IPR022666">
    <property type="entry name" value="Ribosomal_uL2_RNA-bd_dom"/>
</dbReference>
<dbReference type="Pfam" id="PF00181">
    <property type="entry name" value="Ribosomal_L2_N"/>
    <property type="match status" value="1"/>
</dbReference>
<evidence type="ECO:0000313" key="9">
    <source>
        <dbReference type="EMBL" id="KKQ15780.1"/>
    </source>
</evidence>
<dbReference type="GO" id="GO:0003735">
    <property type="term" value="F:structural constituent of ribosome"/>
    <property type="evidence" value="ECO:0007669"/>
    <property type="project" value="InterPro"/>
</dbReference>
<gene>
    <name evidence="5" type="primary">rplB</name>
    <name evidence="9" type="ORF">US28_C0010G0013</name>
</gene>
<accession>A0A0G0FPP8</accession>
<feature type="compositionally biased region" description="Gly residues" evidence="6">
    <location>
        <begin position="230"/>
        <end position="239"/>
    </location>
</feature>
<keyword evidence="5" id="KW-0699">rRNA-binding</keyword>
<dbReference type="Gene3D" id="4.10.950.10">
    <property type="entry name" value="Ribosomal protein L2, domain 3"/>
    <property type="match status" value="1"/>
</dbReference>
<dbReference type="PIRSF" id="PIRSF002158">
    <property type="entry name" value="Ribosomal_L2"/>
    <property type="match status" value="1"/>
</dbReference>
<dbReference type="AlphaFoldDB" id="A0A0G0FPP8"/>
<dbReference type="Gene3D" id="2.30.30.30">
    <property type="match status" value="1"/>
</dbReference>
<dbReference type="Pfam" id="PF03947">
    <property type="entry name" value="Ribosomal_L2_C"/>
    <property type="match status" value="1"/>
</dbReference>
<proteinExistence type="inferred from homology"/>
<dbReference type="SMART" id="SM01382">
    <property type="entry name" value="Ribosomal_L2_C"/>
    <property type="match status" value="1"/>
</dbReference>
<dbReference type="GO" id="GO:0019843">
    <property type="term" value="F:rRNA binding"/>
    <property type="evidence" value="ECO:0007669"/>
    <property type="project" value="UniProtKB-UniRule"/>
</dbReference>
<dbReference type="Gene3D" id="2.40.50.140">
    <property type="entry name" value="Nucleic acid-binding proteins"/>
    <property type="match status" value="1"/>
</dbReference>
<dbReference type="FunFam" id="4.10.950.10:FF:000001">
    <property type="entry name" value="50S ribosomal protein L2"/>
    <property type="match status" value="1"/>
</dbReference>
<comment type="function">
    <text evidence="5">One of the primary rRNA binding proteins. Required for association of the 30S and 50S subunits to form the 70S ribosome, for tRNA binding and peptide bond formation. It has been suggested to have peptidyltransferase activity; this is somewhat controversial. Makes several contacts with the 16S rRNA in the 70S ribosome.</text>
</comment>
<dbReference type="Proteomes" id="UP000034448">
    <property type="component" value="Unassembled WGS sequence"/>
</dbReference>
<feature type="region of interest" description="Disordered" evidence="6">
    <location>
        <begin position="221"/>
        <end position="274"/>
    </location>
</feature>
<evidence type="ECO:0000313" key="10">
    <source>
        <dbReference type="Proteomes" id="UP000034448"/>
    </source>
</evidence>
<evidence type="ECO:0000259" key="7">
    <source>
        <dbReference type="SMART" id="SM01382"/>
    </source>
</evidence>
<dbReference type="PATRIC" id="fig|1618417.4.peg.440"/>
<dbReference type="PANTHER" id="PTHR13691">
    <property type="entry name" value="RIBOSOMAL PROTEIN L2"/>
    <property type="match status" value="1"/>
</dbReference>
<comment type="subunit">
    <text evidence="5">Part of the 50S ribosomal subunit. Forms a bridge to the 30S subunit in the 70S ribosome.</text>
</comment>
<evidence type="ECO:0000259" key="8">
    <source>
        <dbReference type="SMART" id="SM01383"/>
    </source>
</evidence>
<keyword evidence="3 5" id="KW-0687">Ribonucleoprotein</keyword>
<evidence type="ECO:0000256" key="5">
    <source>
        <dbReference type="HAMAP-Rule" id="MF_01320"/>
    </source>
</evidence>
<comment type="caution">
    <text evidence="9">The sequence shown here is derived from an EMBL/GenBank/DDBJ whole genome shotgun (WGS) entry which is preliminary data.</text>
</comment>
<dbReference type="InterPro" id="IPR014722">
    <property type="entry name" value="Rib_uL2_dom2"/>
</dbReference>
<dbReference type="InterPro" id="IPR022669">
    <property type="entry name" value="Ribosomal_uL2_C"/>
</dbReference>
<dbReference type="SMART" id="SM01383">
    <property type="entry name" value="Ribosomal_L2"/>
    <property type="match status" value="1"/>
</dbReference>
<dbReference type="SUPFAM" id="SSF50104">
    <property type="entry name" value="Translation proteins SH3-like domain"/>
    <property type="match status" value="1"/>
</dbReference>
<dbReference type="InterPro" id="IPR012340">
    <property type="entry name" value="NA-bd_OB-fold"/>
</dbReference>
<dbReference type="GO" id="GO:0015934">
    <property type="term" value="C:large ribosomal subunit"/>
    <property type="evidence" value="ECO:0007669"/>
    <property type="project" value="InterPro"/>
</dbReference>
<evidence type="ECO:0000256" key="3">
    <source>
        <dbReference type="ARBA" id="ARBA00023274"/>
    </source>
</evidence>
<name>A0A0G0FPP8_9BACT</name>
<evidence type="ECO:0000256" key="2">
    <source>
        <dbReference type="ARBA" id="ARBA00022980"/>
    </source>
</evidence>
<comment type="similarity">
    <text evidence="1 5">Belongs to the universal ribosomal protein uL2 family.</text>
</comment>